<dbReference type="SMART" id="SM00642">
    <property type="entry name" value="Aamy"/>
    <property type="match status" value="1"/>
</dbReference>
<evidence type="ECO:0000256" key="4">
    <source>
        <dbReference type="SAM" id="SignalP"/>
    </source>
</evidence>
<dbReference type="CDD" id="cd11339">
    <property type="entry name" value="AmyAc_bac_CMD_like_2"/>
    <property type="match status" value="1"/>
</dbReference>
<dbReference type="Gene3D" id="2.60.40.1180">
    <property type="entry name" value="Golgi alpha-mannosidase II"/>
    <property type="match status" value="1"/>
</dbReference>
<dbReference type="PROSITE" id="PS51257">
    <property type="entry name" value="PROKAR_LIPOPROTEIN"/>
    <property type="match status" value="1"/>
</dbReference>
<protein>
    <submittedName>
        <fullName evidence="6">Alpha-amylase family glycosyl hydrolase</fullName>
    </submittedName>
</protein>
<feature type="domain" description="Glycosyl hydrolase family 13 catalytic" evidence="5">
    <location>
        <begin position="58"/>
        <end position="459"/>
    </location>
</feature>
<name>A0ABU3A114_9GAMM</name>
<accession>A0ABU3A114</accession>
<dbReference type="RefSeq" id="WP_311580931.1">
    <property type="nucleotide sequence ID" value="NZ_JAVRIF010000004.1"/>
</dbReference>
<evidence type="ECO:0000256" key="3">
    <source>
        <dbReference type="ARBA" id="ARBA00022729"/>
    </source>
</evidence>
<keyword evidence="3 4" id="KW-0732">Signal</keyword>
<organism evidence="6 7">
    <name type="scientific">Thalassotalea castellviae</name>
    <dbReference type="NCBI Taxonomy" id="3075612"/>
    <lineage>
        <taxon>Bacteria</taxon>
        <taxon>Pseudomonadati</taxon>
        <taxon>Pseudomonadota</taxon>
        <taxon>Gammaproteobacteria</taxon>
        <taxon>Alteromonadales</taxon>
        <taxon>Colwelliaceae</taxon>
        <taxon>Thalassotalea</taxon>
    </lineage>
</organism>
<dbReference type="GO" id="GO:0016787">
    <property type="term" value="F:hydrolase activity"/>
    <property type="evidence" value="ECO:0007669"/>
    <property type="project" value="UniProtKB-KW"/>
</dbReference>
<sequence>MKLTRVFTYTAITTVLSLTFLGCASSFDQPAQLSSSKHHSNTTFYGTLEPYAAESVYFLLTDRFVDGDKRNNHENQGGKYPSFNIPLIGPDGQEANVGYLGGDFQGVLNNAKYIQDMGFTSVWLTPIFDNPDQAFSGGEQVTFGAYYKDGGKTGYHGYWGSNFYEVDEHLPSENLSFAELTSQLKEDYNLNFVLDIVGNHGSPSYSMVEDQPKFAEIYDQNGTLIADHQNIHPEKLDPTNPLHSFFNTHTGLAQLSDINENNEAVLDYFEGAYLKWIAQGAHALRVDTIKEMPHHFWKKLFDRIRQHHPDIFIFGESYSYDAEFIAEHTRPENGGVSVLDFPGRAAITSVFENQDSNFKNILSYLHLDDGVYQNPYELMTFYDNHDMARMNASDEGFIDANNWLFTARGIPVIYYGSEINFMTGLPEHKGNRNYLGQQRIEQAKKHIIHNELTRIAHIRKQSVALQRGLQINLEFSGDQASFYRVYQNEEESQTALVLLNKGDDDAVFNIQSMLSNGLWVDAISNEQFDVNSNQPVINTRVKGHGVKVLLLNSLIDHPELKAQLTAQQNKLHQVPLLK</sequence>
<evidence type="ECO:0000259" key="5">
    <source>
        <dbReference type="SMART" id="SM00642"/>
    </source>
</evidence>
<proteinExistence type="predicted"/>
<dbReference type="InterPro" id="IPR017853">
    <property type="entry name" value="GH"/>
</dbReference>
<evidence type="ECO:0000313" key="7">
    <source>
        <dbReference type="Proteomes" id="UP001266357"/>
    </source>
</evidence>
<reference evidence="6 7" key="1">
    <citation type="submission" date="2023-09" db="EMBL/GenBank/DDBJ databases">
        <authorList>
            <person name="Rey-Velasco X."/>
        </authorList>
    </citation>
    <scope>NUCLEOTIDE SEQUENCE [LARGE SCALE GENOMIC DNA]</scope>
    <source>
        <strain evidence="6 7">W431</strain>
    </source>
</reference>
<feature type="signal peptide" evidence="4">
    <location>
        <begin position="1"/>
        <end position="24"/>
    </location>
</feature>
<dbReference type="SUPFAM" id="SSF51011">
    <property type="entry name" value="Glycosyl hydrolase domain"/>
    <property type="match status" value="1"/>
</dbReference>
<comment type="cofactor">
    <cofactor evidence="1">
        <name>Ca(2+)</name>
        <dbReference type="ChEBI" id="CHEBI:29108"/>
    </cofactor>
</comment>
<gene>
    <name evidence="6" type="ORF">RM573_09690</name>
</gene>
<dbReference type="PANTHER" id="PTHR10357">
    <property type="entry name" value="ALPHA-AMYLASE FAMILY MEMBER"/>
    <property type="match status" value="1"/>
</dbReference>
<keyword evidence="7" id="KW-1185">Reference proteome</keyword>
<dbReference type="InterPro" id="IPR006047">
    <property type="entry name" value="GH13_cat_dom"/>
</dbReference>
<comment type="caution">
    <text evidence="6">The sequence shown here is derived from an EMBL/GenBank/DDBJ whole genome shotgun (WGS) entry which is preliminary data.</text>
</comment>
<dbReference type="Proteomes" id="UP001266357">
    <property type="component" value="Unassembled WGS sequence"/>
</dbReference>
<dbReference type="Gene3D" id="3.20.20.80">
    <property type="entry name" value="Glycosidases"/>
    <property type="match status" value="1"/>
</dbReference>
<evidence type="ECO:0000256" key="1">
    <source>
        <dbReference type="ARBA" id="ARBA00001913"/>
    </source>
</evidence>
<keyword evidence="2" id="KW-0479">Metal-binding</keyword>
<dbReference type="EMBL" id="JAVRIF010000004">
    <property type="protein sequence ID" value="MDT0603865.1"/>
    <property type="molecule type" value="Genomic_DNA"/>
</dbReference>
<dbReference type="PANTHER" id="PTHR10357:SF215">
    <property type="entry name" value="ALPHA-AMYLASE 1"/>
    <property type="match status" value="1"/>
</dbReference>
<evidence type="ECO:0000256" key="2">
    <source>
        <dbReference type="ARBA" id="ARBA00022723"/>
    </source>
</evidence>
<dbReference type="InterPro" id="IPR013780">
    <property type="entry name" value="Glyco_hydro_b"/>
</dbReference>
<dbReference type="SUPFAM" id="SSF51445">
    <property type="entry name" value="(Trans)glycosidases"/>
    <property type="match status" value="1"/>
</dbReference>
<dbReference type="Pfam" id="PF00128">
    <property type="entry name" value="Alpha-amylase"/>
    <property type="match status" value="1"/>
</dbReference>
<evidence type="ECO:0000313" key="6">
    <source>
        <dbReference type="EMBL" id="MDT0603865.1"/>
    </source>
</evidence>
<feature type="chain" id="PRO_5046865249" evidence="4">
    <location>
        <begin position="25"/>
        <end position="578"/>
    </location>
</feature>
<keyword evidence="6" id="KW-0378">Hydrolase</keyword>